<reference evidence="2 3" key="1">
    <citation type="submission" date="2020-08" db="EMBL/GenBank/DDBJ databases">
        <title>Genomic Encyclopedia of Type Strains, Phase IV (KMG-IV): sequencing the most valuable type-strain genomes for metagenomic binning, comparative biology and taxonomic classification.</title>
        <authorList>
            <person name="Goeker M."/>
        </authorList>
    </citation>
    <scope>NUCLEOTIDE SEQUENCE [LARGE SCALE GENOMIC DNA]</scope>
    <source>
        <strain evidence="2 3">DSM 22368</strain>
    </source>
</reference>
<keyword evidence="3" id="KW-1185">Reference proteome</keyword>
<keyword evidence="2" id="KW-0436">Ligase</keyword>
<comment type="caution">
    <text evidence="2">The sequence shown here is derived from an EMBL/GenBank/DDBJ whole genome shotgun (WGS) entry which is preliminary data.</text>
</comment>
<feature type="region of interest" description="Disordered" evidence="1">
    <location>
        <begin position="422"/>
        <end position="441"/>
    </location>
</feature>
<accession>A0A7X0MWP1</accession>
<proteinExistence type="predicted"/>
<feature type="region of interest" description="Disordered" evidence="1">
    <location>
        <begin position="1"/>
        <end position="20"/>
    </location>
</feature>
<dbReference type="GO" id="GO:0016874">
    <property type="term" value="F:ligase activity"/>
    <property type="evidence" value="ECO:0007669"/>
    <property type="project" value="UniProtKB-KW"/>
</dbReference>
<evidence type="ECO:0000313" key="3">
    <source>
        <dbReference type="Proteomes" id="UP000528457"/>
    </source>
</evidence>
<sequence>MSDAQRYSAMETESYTPDNSEPGALKGLAYLMSRVFAGDDMSLEAQTLLQRAEQGEANALLDLSILLQLRGDEATAMAVQAEALMQQQHYQLIPRVHSSPLKVLALVAPGNLMSNTPLEFLADGAGFQLDLLYISPDLPRPIQLPEHDVAIVALSELERNRDTLHIIHGMIEDWPRPILNSPRALLNLGRDQISQRLQGLPGLDVPINAIVSRDQLTYLSMHPSELPQLLADAEFPLIVRPLDSHAGNDLACIKNAEALYQYLTATAGELFYLARFVDYRSEDGQFRKYRIMLIDGEPHLAHMAISDHWMVHYLNAGMLDSETKRQEEADTMAAFNHDFARRHREALKNIHQVSGLDYLGIDCGETLDGDLLVFEVGASMNVHAMDPVDIFPYKQPQMQRLFTAFESMLLREHLNFRIERRRASAPFGEPPRGEPGQAMAQ</sequence>
<dbReference type="EMBL" id="JACHHT010000002">
    <property type="protein sequence ID" value="MBB6522678.1"/>
    <property type="molecule type" value="Genomic_DNA"/>
</dbReference>
<name>A0A7X0MWP1_9GAMM</name>
<protein>
    <submittedName>
        <fullName evidence="2">Glutathione synthase/RimK-type ligase-like ATP-grasp enzyme</fullName>
    </submittedName>
</protein>
<organism evidence="2 3">
    <name type="scientific">Pseudoteredinibacter isoporae</name>
    <dbReference type="NCBI Taxonomy" id="570281"/>
    <lineage>
        <taxon>Bacteria</taxon>
        <taxon>Pseudomonadati</taxon>
        <taxon>Pseudomonadota</taxon>
        <taxon>Gammaproteobacteria</taxon>
        <taxon>Cellvibrionales</taxon>
        <taxon>Cellvibrionaceae</taxon>
        <taxon>Pseudoteredinibacter</taxon>
    </lineage>
</organism>
<dbReference type="Proteomes" id="UP000528457">
    <property type="component" value="Unassembled WGS sequence"/>
</dbReference>
<dbReference type="InParanoid" id="A0A7X0MWP1"/>
<evidence type="ECO:0000313" key="2">
    <source>
        <dbReference type="EMBL" id="MBB6522678.1"/>
    </source>
</evidence>
<dbReference type="AlphaFoldDB" id="A0A7X0MWP1"/>
<evidence type="ECO:0000256" key="1">
    <source>
        <dbReference type="SAM" id="MobiDB-lite"/>
    </source>
</evidence>
<gene>
    <name evidence="2" type="ORF">HNR48_002963</name>
</gene>
<dbReference type="SUPFAM" id="SSF56059">
    <property type="entry name" value="Glutathione synthetase ATP-binding domain-like"/>
    <property type="match status" value="1"/>
</dbReference>
<dbReference type="RefSeq" id="WP_184679384.1">
    <property type="nucleotide sequence ID" value="NZ_JAAONY010000002.1"/>
</dbReference>